<evidence type="ECO:0000313" key="1">
    <source>
        <dbReference type="EMBL" id="RGS43518.1"/>
    </source>
</evidence>
<dbReference type="OrthoDB" id="5321814at2"/>
<gene>
    <name evidence="1" type="ORF">DWX94_04160</name>
</gene>
<dbReference type="AlphaFoldDB" id="A0A412ITU5"/>
<evidence type="ECO:0000313" key="2">
    <source>
        <dbReference type="Proteomes" id="UP000283295"/>
    </source>
</evidence>
<name>A0A412ITU5_9FIRM</name>
<dbReference type="EMBL" id="QRVK01000006">
    <property type="protein sequence ID" value="RGS43518.1"/>
    <property type="molecule type" value="Genomic_DNA"/>
</dbReference>
<accession>A0A412ITU5</accession>
<proteinExistence type="predicted"/>
<dbReference type="Proteomes" id="UP000283295">
    <property type="component" value="Unassembled WGS sequence"/>
</dbReference>
<sequence>MTFEERIVEAVENAVIHDIGRYNTVQFKKFMLPDEVIEDVYKHVDMEKIKRYLTENIEQLIAKKIVDSMMTEVASDVKHIVATKAIREDMRYYLRQKMEQAMQGVADAEPPVDAEPAV</sequence>
<organism evidence="1 2">
    <name type="scientific">Coprococcus eutactus</name>
    <dbReference type="NCBI Taxonomy" id="33043"/>
    <lineage>
        <taxon>Bacteria</taxon>
        <taxon>Bacillati</taxon>
        <taxon>Bacillota</taxon>
        <taxon>Clostridia</taxon>
        <taxon>Lachnospirales</taxon>
        <taxon>Lachnospiraceae</taxon>
        <taxon>Coprococcus</taxon>
    </lineage>
</organism>
<reference evidence="1 2" key="1">
    <citation type="submission" date="2018-08" db="EMBL/GenBank/DDBJ databases">
        <title>A genome reference for cultivated species of the human gut microbiota.</title>
        <authorList>
            <person name="Zou Y."/>
            <person name="Xue W."/>
            <person name="Luo G."/>
        </authorList>
    </citation>
    <scope>NUCLEOTIDE SEQUENCE [LARGE SCALE GENOMIC DNA]</scope>
    <source>
        <strain evidence="1 2">AF22-21</strain>
    </source>
</reference>
<comment type="caution">
    <text evidence="1">The sequence shown here is derived from an EMBL/GenBank/DDBJ whole genome shotgun (WGS) entry which is preliminary data.</text>
</comment>
<protein>
    <submittedName>
        <fullName evidence="1">Uncharacterized protein</fullName>
    </submittedName>
</protein>